<evidence type="ECO:0000313" key="1">
    <source>
        <dbReference type="EMBL" id="KAK3795550.1"/>
    </source>
</evidence>
<protein>
    <submittedName>
        <fullName evidence="1">Uncharacterized protein</fullName>
    </submittedName>
</protein>
<gene>
    <name evidence="1" type="ORF">RRG08_059604</name>
</gene>
<reference evidence="1" key="1">
    <citation type="journal article" date="2023" name="G3 (Bethesda)">
        <title>A reference genome for the long-term kleptoplast-retaining sea slug Elysia crispata morphotype clarki.</title>
        <authorList>
            <person name="Eastman K.E."/>
            <person name="Pendleton A.L."/>
            <person name="Shaikh M.A."/>
            <person name="Suttiyut T."/>
            <person name="Ogas R."/>
            <person name="Tomko P."/>
            <person name="Gavelis G."/>
            <person name="Widhalm J.R."/>
            <person name="Wisecaver J.H."/>
        </authorList>
    </citation>
    <scope>NUCLEOTIDE SEQUENCE</scope>
    <source>
        <strain evidence="1">ECLA1</strain>
    </source>
</reference>
<evidence type="ECO:0000313" key="2">
    <source>
        <dbReference type="Proteomes" id="UP001283361"/>
    </source>
</evidence>
<comment type="caution">
    <text evidence="1">The sequence shown here is derived from an EMBL/GenBank/DDBJ whole genome shotgun (WGS) entry which is preliminary data.</text>
</comment>
<dbReference type="EMBL" id="JAWDGP010001033">
    <property type="protein sequence ID" value="KAK3795550.1"/>
    <property type="molecule type" value="Genomic_DNA"/>
</dbReference>
<sequence length="89" mass="10387">MKQYKSEGIEARIHKRKKVMPHNVLAKEDYERKDFISNYAELHAMPLPGRIPQSWRSDVFLLPTNCTKISVYRAYEAAIKESGFRCVSL</sequence>
<name>A0AAE1AXI8_9GAST</name>
<dbReference type="AlphaFoldDB" id="A0AAE1AXI8"/>
<proteinExistence type="predicted"/>
<accession>A0AAE1AXI8</accession>
<keyword evidence="2" id="KW-1185">Reference proteome</keyword>
<dbReference type="Proteomes" id="UP001283361">
    <property type="component" value="Unassembled WGS sequence"/>
</dbReference>
<organism evidence="1 2">
    <name type="scientific">Elysia crispata</name>
    <name type="common">lettuce slug</name>
    <dbReference type="NCBI Taxonomy" id="231223"/>
    <lineage>
        <taxon>Eukaryota</taxon>
        <taxon>Metazoa</taxon>
        <taxon>Spiralia</taxon>
        <taxon>Lophotrochozoa</taxon>
        <taxon>Mollusca</taxon>
        <taxon>Gastropoda</taxon>
        <taxon>Heterobranchia</taxon>
        <taxon>Euthyneura</taxon>
        <taxon>Panpulmonata</taxon>
        <taxon>Sacoglossa</taxon>
        <taxon>Placobranchoidea</taxon>
        <taxon>Plakobranchidae</taxon>
        <taxon>Elysia</taxon>
    </lineage>
</organism>